<dbReference type="InterPro" id="IPR025398">
    <property type="entry name" value="DUF4371"/>
</dbReference>
<protein>
    <recommendedName>
        <fullName evidence="6">HAT C-terminal dimerisation domain-containing protein</fullName>
    </recommendedName>
</protein>
<feature type="domain" description="HAT C-terminal dimerisation" evidence="2">
    <location>
        <begin position="439"/>
        <end position="480"/>
    </location>
</feature>
<feature type="compositionally biased region" description="Basic and acidic residues" evidence="1">
    <location>
        <begin position="1"/>
        <end position="12"/>
    </location>
</feature>
<gene>
    <name evidence="4" type="ORF">OSB04_031913</name>
</gene>
<evidence type="ECO:0000313" key="5">
    <source>
        <dbReference type="Proteomes" id="UP001172457"/>
    </source>
</evidence>
<accession>A0AA38W572</accession>
<reference evidence="4" key="1">
    <citation type="submission" date="2023-03" db="EMBL/GenBank/DDBJ databases">
        <title>Chromosome-scale reference genome and RAD-based genetic map of yellow starthistle (Centaurea solstitialis) reveal putative structural variation and QTLs associated with invader traits.</title>
        <authorList>
            <person name="Reatini B."/>
            <person name="Cang F.A."/>
            <person name="Jiang Q."/>
            <person name="Mckibben M.T.W."/>
            <person name="Barker M.S."/>
            <person name="Rieseberg L.H."/>
            <person name="Dlugosch K.M."/>
        </authorList>
    </citation>
    <scope>NUCLEOTIDE SEQUENCE</scope>
    <source>
        <strain evidence="4">CAN-66</strain>
        <tissue evidence="4">Leaf</tissue>
    </source>
</reference>
<dbReference type="AlphaFoldDB" id="A0AA38W572"/>
<dbReference type="GO" id="GO:0046983">
    <property type="term" value="F:protein dimerization activity"/>
    <property type="evidence" value="ECO:0007669"/>
    <property type="project" value="InterPro"/>
</dbReference>
<evidence type="ECO:0008006" key="6">
    <source>
        <dbReference type="Google" id="ProtNLM"/>
    </source>
</evidence>
<dbReference type="InterPro" id="IPR008906">
    <property type="entry name" value="HATC_C_dom"/>
</dbReference>
<sequence>MKTRSSRREDRIGPQPSLGPQLSWAEDTMDRPNPSLGPKLQFGPTESNKQHGPISWASARKPFENPSSNDDVENIVDDELVDDVEIVDNMENVVDENLVENHVDEPCVGNPNTNDFDEPHVALNIFEPSVWDSLDSKMKDSLKEKGPIREANIVFPKDEQNRRFSYIHYTRKIGNDYSHDRKWLVYSKDLDKVFLLLLQSIQSCSIKKCYYCNNQRSKYFSVILDCTPDASHQEQMTLIIRCVDVSSVSIKVEEFFWEFLVVEDISGKGLFDVLQNVLISLDLDINYVRGQRYDNGANMKGKHQGVQKRNNGFDLALIEAKEIAENIGVKPKFPVKRHALDMTLSQLRSRFEQMKTFESIFGFSFDASKLVKLKDDELKKCCLNHEVALIHGENVDIDGKYLFTELQILLGMIPNEAHEKEKPCTSLQVMEFVRKVDMFSHVLLAYKILLTISVTVASAERSFSILKLLKSYLRTTMSQECWELVGTKIDI</sequence>
<dbReference type="Proteomes" id="UP001172457">
    <property type="component" value="Chromosome 8"/>
</dbReference>
<proteinExistence type="predicted"/>
<organism evidence="4 5">
    <name type="scientific">Centaurea solstitialis</name>
    <name type="common">yellow star-thistle</name>
    <dbReference type="NCBI Taxonomy" id="347529"/>
    <lineage>
        <taxon>Eukaryota</taxon>
        <taxon>Viridiplantae</taxon>
        <taxon>Streptophyta</taxon>
        <taxon>Embryophyta</taxon>
        <taxon>Tracheophyta</taxon>
        <taxon>Spermatophyta</taxon>
        <taxon>Magnoliopsida</taxon>
        <taxon>eudicotyledons</taxon>
        <taxon>Gunneridae</taxon>
        <taxon>Pentapetalae</taxon>
        <taxon>asterids</taxon>
        <taxon>campanulids</taxon>
        <taxon>Asterales</taxon>
        <taxon>Asteraceae</taxon>
        <taxon>Carduoideae</taxon>
        <taxon>Cardueae</taxon>
        <taxon>Centaureinae</taxon>
        <taxon>Centaurea</taxon>
    </lineage>
</organism>
<dbReference type="PANTHER" id="PTHR45749:SF35">
    <property type="entry name" value="AC-LIKE TRANSPOSASE-RELATED"/>
    <property type="match status" value="1"/>
</dbReference>
<name>A0AA38W572_9ASTR</name>
<keyword evidence="5" id="KW-1185">Reference proteome</keyword>
<feature type="region of interest" description="Disordered" evidence="1">
    <location>
        <begin position="1"/>
        <end position="72"/>
    </location>
</feature>
<evidence type="ECO:0000259" key="3">
    <source>
        <dbReference type="Pfam" id="PF14291"/>
    </source>
</evidence>
<dbReference type="PANTHER" id="PTHR45749">
    <property type="match status" value="1"/>
</dbReference>
<feature type="domain" description="DUF4371" evidence="3">
    <location>
        <begin position="218"/>
        <end position="305"/>
    </location>
</feature>
<dbReference type="Pfam" id="PF05699">
    <property type="entry name" value="Dimer_Tnp_hAT"/>
    <property type="match status" value="1"/>
</dbReference>
<evidence type="ECO:0000259" key="2">
    <source>
        <dbReference type="Pfam" id="PF05699"/>
    </source>
</evidence>
<comment type="caution">
    <text evidence="4">The sequence shown here is derived from an EMBL/GenBank/DDBJ whole genome shotgun (WGS) entry which is preliminary data.</text>
</comment>
<dbReference type="EMBL" id="JARYMX010000008">
    <property type="protein sequence ID" value="KAJ9539180.1"/>
    <property type="molecule type" value="Genomic_DNA"/>
</dbReference>
<dbReference type="Pfam" id="PF14291">
    <property type="entry name" value="DUF4371"/>
    <property type="match status" value="1"/>
</dbReference>
<evidence type="ECO:0000313" key="4">
    <source>
        <dbReference type="EMBL" id="KAJ9539180.1"/>
    </source>
</evidence>
<evidence type="ECO:0000256" key="1">
    <source>
        <dbReference type="SAM" id="MobiDB-lite"/>
    </source>
</evidence>